<dbReference type="Proteomes" id="UP000566819">
    <property type="component" value="Unassembled WGS sequence"/>
</dbReference>
<dbReference type="EMBL" id="JAAMPI010000537">
    <property type="protein sequence ID" value="KAF4630569.1"/>
    <property type="molecule type" value="Genomic_DNA"/>
</dbReference>
<name>A0A8H4W4F3_9HELO</name>
<dbReference type="Gene3D" id="2.40.10.10">
    <property type="entry name" value="Trypsin-like serine proteases"/>
    <property type="match status" value="2"/>
</dbReference>
<feature type="region of interest" description="Disordered" evidence="1">
    <location>
        <begin position="1"/>
        <end position="50"/>
    </location>
</feature>
<evidence type="ECO:0008006" key="4">
    <source>
        <dbReference type="Google" id="ProtNLM"/>
    </source>
</evidence>
<evidence type="ECO:0000313" key="3">
    <source>
        <dbReference type="Proteomes" id="UP000566819"/>
    </source>
</evidence>
<dbReference type="InterPro" id="IPR043504">
    <property type="entry name" value="Peptidase_S1_PA_chymotrypsin"/>
</dbReference>
<feature type="compositionally biased region" description="Polar residues" evidence="1">
    <location>
        <begin position="31"/>
        <end position="41"/>
    </location>
</feature>
<comment type="caution">
    <text evidence="2">The sequence shown here is derived from an EMBL/GenBank/DDBJ whole genome shotgun (WGS) entry which is preliminary data.</text>
</comment>
<organism evidence="2 3">
    <name type="scientific">Cudoniella acicularis</name>
    <dbReference type="NCBI Taxonomy" id="354080"/>
    <lineage>
        <taxon>Eukaryota</taxon>
        <taxon>Fungi</taxon>
        <taxon>Dikarya</taxon>
        <taxon>Ascomycota</taxon>
        <taxon>Pezizomycotina</taxon>
        <taxon>Leotiomycetes</taxon>
        <taxon>Helotiales</taxon>
        <taxon>Tricladiaceae</taxon>
        <taxon>Cudoniella</taxon>
    </lineage>
</organism>
<feature type="compositionally biased region" description="Polar residues" evidence="1">
    <location>
        <begin position="1"/>
        <end position="16"/>
    </location>
</feature>
<reference evidence="2 3" key="1">
    <citation type="submission" date="2020-03" db="EMBL/GenBank/DDBJ databases">
        <title>Draft Genome Sequence of Cudoniella acicularis.</title>
        <authorList>
            <person name="Buettner E."/>
            <person name="Kellner H."/>
        </authorList>
    </citation>
    <scope>NUCLEOTIDE SEQUENCE [LARGE SCALE GENOMIC DNA]</scope>
    <source>
        <strain evidence="2 3">DSM 108380</strain>
    </source>
</reference>
<gene>
    <name evidence="2" type="ORF">G7Y89_g7581</name>
</gene>
<proteinExistence type="predicted"/>
<keyword evidence="3" id="KW-1185">Reference proteome</keyword>
<dbReference type="SUPFAM" id="SSF50494">
    <property type="entry name" value="Trypsin-like serine proteases"/>
    <property type="match status" value="1"/>
</dbReference>
<protein>
    <recommendedName>
        <fullName evidence="4">AT hook domain-containing protein family protein</fullName>
    </recommendedName>
</protein>
<sequence length="319" mass="34474">MMSSSRCGLRSASTSKIPAPEDTQPVVPSPITFTPSSSNPPRESIRIISPGSKLPGLTSPKLKLLRRKQEKLASTVSTTLQSLPNTNPTLLNALNSTLIFAQHEAGTAVCIESSGWILTCAHCFGDDEEEYEKDSKKRWLLFYNGLAVQVECRVWDGKRDLALLRVVAVESDQPAKSGEIPTFSSIPLSPTTKNLKDKVPIFCIGQPGADDLESTSARKTKYNLVEVSKGKFRGMVKGVDPQDNVEIGTLMHDAWTYWGHSGAPLVSATDGTLIGLHSSWDDETAMRHGIPNMAIEAFLRGCLPGVAGDEVSGKATSSY</sequence>
<dbReference type="AlphaFoldDB" id="A0A8H4W4F3"/>
<evidence type="ECO:0000313" key="2">
    <source>
        <dbReference type="EMBL" id="KAF4630569.1"/>
    </source>
</evidence>
<dbReference type="InterPro" id="IPR009003">
    <property type="entry name" value="Peptidase_S1_PA"/>
</dbReference>
<accession>A0A8H4W4F3</accession>
<dbReference type="OrthoDB" id="4217619at2759"/>
<dbReference type="Pfam" id="PF13365">
    <property type="entry name" value="Trypsin_2"/>
    <property type="match status" value="1"/>
</dbReference>
<evidence type="ECO:0000256" key="1">
    <source>
        <dbReference type="SAM" id="MobiDB-lite"/>
    </source>
</evidence>